<keyword evidence="3" id="KW-1185">Reference proteome</keyword>
<sequence length="125" mass="12765">MSAGKGATADEGRQAAEAGDASATADEGRRGGRWPGLATQARRPTRGSGAAWLERRGSACRSAARRILGPGWRLARASGGRWAADVSGGLTGGVVAGKVGIGISGQGGRCRWGWSQANEDELMMV</sequence>
<evidence type="ECO:0000256" key="1">
    <source>
        <dbReference type="SAM" id="MobiDB-lite"/>
    </source>
</evidence>
<gene>
    <name evidence="2" type="ORF">PVAP13_9NG766277</name>
</gene>
<feature type="region of interest" description="Disordered" evidence="1">
    <location>
        <begin position="1"/>
        <end position="55"/>
    </location>
</feature>
<organism evidence="2 3">
    <name type="scientific">Panicum virgatum</name>
    <name type="common">Blackwell switchgrass</name>
    <dbReference type="NCBI Taxonomy" id="38727"/>
    <lineage>
        <taxon>Eukaryota</taxon>
        <taxon>Viridiplantae</taxon>
        <taxon>Streptophyta</taxon>
        <taxon>Embryophyta</taxon>
        <taxon>Tracheophyta</taxon>
        <taxon>Spermatophyta</taxon>
        <taxon>Magnoliopsida</taxon>
        <taxon>Liliopsida</taxon>
        <taxon>Poales</taxon>
        <taxon>Poaceae</taxon>
        <taxon>PACMAD clade</taxon>
        <taxon>Panicoideae</taxon>
        <taxon>Panicodae</taxon>
        <taxon>Paniceae</taxon>
        <taxon>Panicinae</taxon>
        <taxon>Panicum</taxon>
        <taxon>Panicum sect. Hiantes</taxon>
    </lineage>
</organism>
<feature type="compositionally biased region" description="Low complexity" evidence="1">
    <location>
        <begin position="15"/>
        <end position="25"/>
    </location>
</feature>
<dbReference type="Proteomes" id="UP000823388">
    <property type="component" value="Chromosome 9N"/>
</dbReference>
<proteinExistence type="predicted"/>
<dbReference type="EMBL" id="CM029054">
    <property type="protein sequence ID" value="KAG2543679.1"/>
    <property type="molecule type" value="Genomic_DNA"/>
</dbReference>
<reference evidence="2" key="1">
    <citation type="submission" date="2020-05" db="EMBL/GenBank/DDBJ databases">
        <title>WGS assembly of Panicum virgatum.</title>
        <authorList>
            <person name="Lovell J.T."/>
            <person name="Jenkins J."/>
            <person name="Shu S."/>
            <person name="Juenger T.E."/>
            <person name="Schmutz J."/>
        </authorList>
    </citation>
    <scope>NUCLEOTIDE SEQUENCE</scope>
    <source>
        <strain evidence="2">AP13</strain>
    </source>
</reference>
<evidence type="ECO:0000313" key="3">
    <source>
        <dbReference type="Proteomes" id="UP000823388"/>
    </source>
</evidence>
<name>A0A8T0N6D4_PANVG</name>
<evidence type="ECO:0000313" key="2">
    <source>
        <dbReference type="EMBL" id="KAG2543679.1"/>
    </source>
</evidence>
<comment type="caution">
    <text evidence="2">The sequence shown here is derived from an EMBL/GenBank/DDBJ whole genome shotgun (WGS) entry which is preliminary data.</text>
</comment>
<protein>
    <submittedName>
        <fullName evidence="2">Uncharacterized protein</fullName>
    </submittedName>
</protein>
<accession>A0A8T0N6D4</accession>
<dbReference type="AlphaFoldDB" id="A0A8T0N6D4"/>